<dbReference type="VEuPathDB" id="FungiDB:FMAN_07185"/>
<protein>
    <recommendedName>
        <fullName evidence="3">C2H2-type domain-containing protein</fullName>
    </recommendedName>
</protein>
<name>A0A1L7TAJ4_FUSMA</name>
<evidence type="ECO:0008006" key="3">
    <source>
        <dbReference type="Google" id="ProtNLM"/>
    </source>
</evidence>
<organism evidence="1 2">
    <name type="scientific">Fusarium mangiferae</name>
    <name type="common">Mango malformation disease fungus</name>
    <dbReference type="NCBI Taxonomy" id="192010"/>
    <lineage>
        <taxon>Eukaryota</taxon>
        <taxon>Fungi</taxon>
        <taxon>Dikarya</taxon>
        <taxon>Ascomycota</taxon>
        <taxon>Pezizomycotina</taxon>
        <taxon>Sordariomycetes</taxon>
        <taxon>Hypocreomycetidae</taxon>
        <taxon>Hypocreales</taxon>
        <taxon>Nectriaceae</taxon>
        <taxon>Fusarium</taxon>
        <taxon>Fusarium fujikuroi species complex</taxon>
    </lineage>
</organism>
<reference evidence="2" key="1">
    <citation type="journal article" date="2016" name="Genome Biol. Evol.">
        <title>Comparative 'omics' of the Fusarium fujikuroi species complex highlights differences in genetic potential and metabolite synthesis.</title>
        <authorList>
            <person name="Niehaus E.-M."/>
            <person name="Muensterkoetter M."/>
            <person name="Proctor R.H."/>
            <person name="Brown D.W."/>
            <person name="Sharon A."/>
            <person name="Idan Y."/>
            <person name="Oren-Young L."/>
            <person name="Sieber C.M."/>
            <person name="Novak O."/>
            <person name="Pencik A."/>
            <person name="Tarkowska D."/>
            <person name="Hromadova K."/>
            <person name="Freeman S."/>
            <person name="Maymon M."/>
            <person name="Elazar M."/>
            <person name="Youssef S.A."/>
            <person name="El-Shabrawy E.S.M."/>
            <person name="Shalaby A.B.A."/>
            <person name="Houterman P."/>
            <person name="Brock N.L."/>
            <person name="Burkhardt I."/>
            <person name="Tsavkelova E.A."/>
            <person name="Dickschat J.S."/>
            <person name="Galuszka P."/>
            <person name="Gueldener U."/>
            <person name="Tudzynski B."/>
        </authorList>
    </citation>
    <scope>NUCLEOTIDE SEQUENCE [LARGE SCALE GENOMIC DNA]</scope>
    <source>
        <strain evidence="2">MRC7560</strain>
    </source>
</reference>
<dbReference type="Proteomes" id="UP000184255">
    <property type="component" value="Unassembled WGS sequence"/>
</dbReference>
<keyword evidence="2" id="KW-1185">Reference proteome</keyword>
<sequence length="170" mass="19800">MATSKLQPTLPTALPGLRFSLGIMHVFMALIHTPVDWPIYKRDCRWIVVVPRMMGLRLGVKTNMRWASTKEVVCCGRSWKQGANFRKHYNRKHNRRLNCVFQNDCGYLGADKKELHRHYWVSHKDYARANKIPDPSGTCEACGKYFSRKDRIPRHLSRSLSCRTKLGLKK</sequence>
<accession>A0A1L7TAJ4</accession>
<gene>
    <name evidence="1" type="ORF">FMAN_07185</name>
</gene>
<comment type="caution">
    <text evidence="1">The sequence shown here is derived from an EMBL/GenBank/DDBJ whole genome shotgun (WGS) entry which is preliminary data.</text>
</comment>
<proteinExistence type="predicted"/>
<dbReference type="EMBL" id="FCQH01000005">
    <property type="protein sequence ID" value="CVK92257.1"/>
    <property type="molecule type" value="Genomic_DNA"/>
</dbReference>
<evidence type="ECO:0000313" key="2">
    <source>
        <dbReference type="Proteomes" id="UP000184255"/>
    </source>
</evidence>
<evidence type="ECO:0000313" key="1">
    <source>
        <dbReference type="EMBL" id="CVK92257.1"/>
    </source>
</evidence>
<dbReference type="GeneID" id="65086446"/>
<dbReference type="RefSeq" id="XP_041681407.1">
    <property type="nucleotide sequence ID" value="XM_041830778.1"/>
</dbReference>
<dbReference type="AlphaFoldDB" id="A0A1L7TAJ4"/>
<dbReference type="Gene3D" id="3.30.160.60">
    <property type="entry name" value="Classic Zinc Finger"/>
    <property type="match status" value="1"/>
</dbReference>